<dbReference type="AlphaFoldDB" id="A0A839EPH4"/>
<dbReference type="SUPFAM" id="SSF55729">
    <property type="entry name" value="Acyl-CoA N-acyltransferases (Nat)"/>
    <property type="match status" value="1"/>
</dbReference>
<dbReference type="PROSITE" id="PS51186">
    <property type="entry name" value="GNAT"/>
    <property type="match status" value="1"/>
</dbReference>
<dbReference type="CDD" id="cd04301">
    <property type="entry name" value="NAT_SF"/>
    <property type="match status" value="1"/>
</dbReference>
<keyword evidence="2" id="KW-0808">Transferase</keyword>
<comment type="caution">
    <text evidence="2">The sequence shown here is derived from an EMBL/GenBank/DDBJ whole genome shotgun (WGS) entry which is preliminary data.</text>
</comment>
<evidence type="ECO:0000313" key="2">
    <source>
        <dbReference type="EMBL" id="MBA8880128.1"/>
    </source>
</evidence>
<dbReference type="EMBL" id="JACGXN010000006">
    <property type="protein sequence ID" value="MBA8880128.1"/>
    <property type="molecule type" value="Genomic_DNA"/>
</dbReference>
<protein>
    <submittedName>
        <fullName evidence="2">Putative N-acetyltransferase YhbS</fullName>
    </submittedName>
</protein>
<keyword evidence="3" id="KW-1185">Reference proteome</keyword>
<dbReference type="Pfam" id="PF00583">
    <property type="entry name" value="Acetyltransf_1"/>
    <property type="match status" value="1"/>
</dbReference>
<feature type="domain" description="N-acetyltransferase" evidence="1">
    <location>
        <begin position="25"/>
        <end position="158"/>
    </location>
</feature>
<dbReference type="RefSeq" id="WP_182550782.1">
    <property type="nucleotide sequence ID" value="NZ_JACGXN010000006.1"/>
</dbReference>
<gene>
    <name evidence="2" type="ORF">FHW16_003847</name>
</gene>
<proteinExistence type="predicted"/>
<accession>A0A839EPH4</accession>
<dbReference type="GO" id="GO:0016747">
    <property type="term" value="F:acyltransferase activity, transferring groups other than amino-acyl groups"/>
    <property type="evidence" value="ECO:0007669"/>
    <property type="project" value="InterPro"/>
</dbReference>
<reference evidence="2 3" key="1">
    <citation type="submission" date="2020-07" db="EMBL/GenBank/DDBJ databases">
        <title>Genomic Encyclopedia of Type Strains, Phase IV (KMG-V): Genome sequencing to study the core and pangenomes of soil and plant-associated prokaryotes.</title>
        <authorList>
            <person name="Whitman W."/>
        </authorList>
    </citation>
    <scope>NUCLEOTIDE SEQUENCE [LARGE SCALE GENOMIC DNA]</scope>
    <source>
        <strain evidence="2 3">AN3</strain>
    </source>
</reference>
<dbReference type="InterPro" id="IPR000182">
    <property type="entry name" value="GNAT_dom"/>
</dbReference>
<sequence length="158" mass="16831">MDLLVRLYALEPKLELDRRLADAGIVVRRVLAPEFALVVDWIKQEFGPGWASETTAAFARQPPSCFIAAKDGKPVGFACYDAIARGYFGPTGVSEVARGAGIGHGLLLACLLDMRTQGYGYAVIGDVGPVDFYVRAVGATPITDSTPGIVAGLLRYPD</sequence>
<name>A0A839EPH4_9HYPH</name>
<dbReference type="Gene3D" id="3.40.630.30">
    <property type="match status" value="1"/>
</dbReference>
<evidence type="ECO:0000313" key="3">
    <source>
        <dbReference type="Proteomes" id="UP000549052"/>
    </source>
</evidence>
<dbReference type="Proteomes" id="UP000549052">
    <property type="component" value="Unassembled WGS sequence"/>
</dbReference>
<dbReference type="InterPro" id="IPR016181">
    <property type="entry name" value="Acyl_CoA_acyltransferase"/>
</dbReference>
<evidence type="ECO:0000259" key="1">
    <source>
        <dbReference type="PROSITE" id="PS51186"/>
    </source>
</evidence>
<organism evidence="2 3">
    <name type="scientific">Phyllobacterium myrsinacearum</name>
    <dbReference type="NCBI Taxonomy" id="28101"/>
    <lineage>
        <taxon>Bacteria</taxon>
        <taxon>Pseudomonadati</taxon>
        <taxon>Pseudomonadota</taxon>
        <taxon>Alphaproteobacteria</taxon>
        <taxon>Hyphomicrobiales</taxon>
        <taxon>Phyllobacteriaceae</taxon>
        <taxon>Phyllobacterium</taxon>
    </lineage>
</organism>